<evidence type="ECO:0000256" key="3">
    <source>
        <dbReference type="SAM" id="SignalP"/>
    </source>
</evidence>
<organism evidence="4 5">
    <name type="scientific">Rubritalea tangerina</name>
    <dbReference type="NCBI Taxonomy" id="430798"/>
    <lineage>
        <taxon>Bacteria</taxon>
        <taxon>Pseudomonadati</taxon>
        <taxon>Verrucomicrobiota</taxon>
        <taxon>Verrucomicrobiia</taxon>
        <taxon>Verrucomicrobiales</taxon>
        <taxon>Rubritaleaceae</taxon>
        <taxon>Rubritalea</taxon>
    </lineage>
</organism>
<evidence type="ECO:0000256" key="1">
    <source>
        <dbReference type="SAM" id="Coils"/>
    </source>
</evidence>
<reference evidence="5" key="1">
    <citation type="journal article" date="2019" name="Int. J. Syst. Evol. Microbiol.">
        <title>The Global Catalogue of Microorganisms (GCM) 10K type strain sequencing project: providing services to taxonomists for standard genome sequencing and annotation.</title>
        <authorList>
            <consortium name="The Broad Institute Genomics Platform"/>
            <consortium name="The Broad Institute Genome Sequencing Center for Infectious Disease"/>
            <person name="Wu L."/>
            <person name="Ma J."/>
        </authorList>
    </citation>
    <scope>NUCLEOTIDE SEQUENCE [LARGE SCALE GENOMIC DNA]</scope>
    <source>
        <strain evidence="5">CCUG 57942</strain>
    </source>
</reference>
<feature type="signal peptide" evidence="3">
    <location>
        <begin position="1"/>
        <end position="19"/>
    </location>
</feature>
<feature type="coiled-coil region" evidence="1">
    <location>
        <begin position="168"/>
        <end position="195"/>
    </location>
</feature>
<dbReference type="RefSeq" id="WP_377177448.1">
    <property type="nucleotide sequence ID" value="NZ_JBHUJB010000015.1"/>
</dbReference>
<protein>
    <submittedName>
        <fullName evidence="4">Uncharacterized protein</fullName>
    </submittedName>
</protein>
<feature type="compositionally biased region" description="Low complexity" evidence="2">
    <location>
        <begin position="33"/>
        <end position="47"/>
    </location>
</feature>
<dbReference type="Proteomes" id="UP001597389">
    <property type="component" value="Unassembled WGS sequence"/>
</dbReference>
<evidence type="ECO:0000313" key="5">
    <source>
        <dbReference type="Proteomes" id="UP001597389"/>
    </source>
</evidence>
<evidence type="ECO:0000256" key="2">
    <source>
        <dbReference type="SAM" id="MobiDB-lite"/>
    </source>
</evidence>
<name>A0ABW4Z7L8_9BACT</name>
<proteinExistence type="predicted"/>
<sequence>MKKLSLLALSSSLILPATGQVLTPPNGTGTMLGNGNSASGNAAPSNNTTINRYESSSPSVQGEEIPIVDPTAKTVTFQGRSYSLMDNNLGGQFEAYLASSEFESKASVEYRERIDKILDLLSPLNPGGPDLKGAYDLLEQASEYPGDGGICDSLANSIYSGRLAMKGIGNKKEAIAKLEEERERLIHNMNVLETKGQLGGTTSVKEGKKTTTTKAPTSTEYKMMQKRLVEIAAIKKKYEASGVIGLTQSKVQYQAMMVQLFIQRRFQHVVMSARFYNIIYRDGDQAMRIKKGSDTEKFFSEGLGVNPTVAGLDAAANEAIRKSQTLISAFENNVQSNRIHAASERLVEAFAIGEFMPCVQTIPVGMKERIQQYVQDANDLIEALSAKELGRATELNEALKSQARDYNASKATSYIAGHKRASDGFVRDAKFALFEKDTPRAKVAIESAIKHWPNNPSIQDFNDKLDQRLTMGEQEADTLTQTVKEFDRLLADKNYRAIVEEPRKSKFVVVLGQLNDEPRIKQLNEIGSSILEIEKALEKSSSLVDAGQPYAAWEAIYETQNKYYDDPKIANAKAQLIGQVGNFTNALTKAKKLEEGGVSPQTGSALSWYLKARDIYPQSQFAKEGIERIVKKQFRD</sequence>
<feature type="compositionally biased region" description="Polar residues" evidence="2">
    <location>
        <begin position="48"/>
        <end position="60"/>
    </location>
</feature>
<keyword evidence="1" id="KW-0175">Coiled coil</keyword>
<dbReference type="EMBL" id="JBHUJB010000015">
    <property type="protein sequence ID" value="MFD2157976.1"/>
    <property type="molecule type" value="Genomic_DNA"/>
</dbReference>
<gene>
    <name evidence="4" type="ORF">ACFSW8_03585</name>
</gene>
<feature type="chain" id="PRO_5047344721" evidence="3">
    <location>
        <begin position="20"/>
        <end position="636"/>
    </location>
</feature>
<keyword evidence="5" id="KW-1185">Reference proteome</keyword>
<accession>A0ABW4Z7L8</accession>
<feature type="region of interest" description="Disordered" evidence="2">
    <location>
        <begin position="26"/>
        <end position="62"/>
    </location>
</feature>
<keyword evidence="3" id="KW-0732">Signal</keyword>
<comment type="caution">
    <text evidence="4">The sequence shown here is derived from an EMBL/GenBank/DDBJ whole genome shotgun (WGS) entry which is preliminary data.</text>
</comment>
<evidence type="ECO:0000313" key="4">
    <source>
        <dbReference type="EMBL" id="MFD2157976.1"/>
    </source>
</evidence>